<gene>
    <name evidence="2" type="ORF">PGLA2088_LOCUS13663</name>
</gene>
<organism evidence="2 3">
    <name type="scientific">Polarella glacialis</name>
    <name type="common">Dinoflagellate</name>
    <dbReference type="NCBI Taxonomy" id="89957"/>
    <lineage>
        <taxon>Eukaryota</taxon>
        <taxon>Sar</taxon>
        <taxon>Alveolata</taxon>
        <taxon>Dinophyceae</taxon>
        <taxon>Suessiales</taxon>
        <taxon>Suessiaceae</taxon>
        <taxon>Polarella</taxon>
    </lineage>
</organism>
<comment type="caution">
    <text evidence="2">The sequence shown here is derived from an EMBL/GenBank/DDBJ whole genome shotgun (WGS) entry which is preliminary data.</text>
</comment>
<evidence type="ECO:0000313" key="2">
    <source>
        <dbReference type="EMBL" id="CAE8659076.1"/>
    </source>
</evidence>
<dbReference type="Proteomes" id="UP000626109">
    <property type="component" value="Unassembled WGS sequence"/>
</dbReference>
<accession>A0A813IZJ9</accession>
<dbReference type="AlphaFoldDB" id="A0A813IZJ9"/>
<feature type="region of interest" description="Disordered" evidence="1">
    <location>
        <begin position="1"/>
        <end position="34"/>
    </location>
</feature>
<protein>
    <submittedName>
        <fullName evidence="2">Uncharacterized protein</fullName>
    </submittedName>
</protein>
<name>A0A813IZJ9_POLGL</name>
<evidence type="ECO:0000313" key="3">
    <source>
        <dbReference type="Proteomes" id="UP000626109"/>
    </source>
</evidence>
<sequence>MRYWPATIGGTPPAGSVGPPSRSSSAPRASSILGGLSRASSASGLLATSLKPCPFSPRAVPQQVVPPWFSQMAPTGDPQRQREVLGTFVDHRIADAVVTGPRGPGACAP</sequence>
<feature type="non-terminal residue" evidence="2">
    <location>
        <position position="1"/>
    </location>
</feature>
<feature type="compositionally biased region" description="Low complexity" evidence="1">
    <location>
        <begin position="13"/>
        <end position="34"/>
    </location>
</feature>
<proteinExistence type="predicted"/>
<dbReference type="EMBL" id="CAJNNW010016410">
    <property type="protein sequence ID" value="CAE8659076.1"/>
    <property type="molecule type" value="Genomic_DNA"/>
</dbReference>
<reference evidence="2" key="1">
    <citation type="submission" date="2021-02" db="EMBL/GenBank/DDBJ databases">
        <authorList>
            <person name="Dougan E. K."/>
            <person name="Rhodes N."/>
            <person name="Thang M."/>
            <person name="Chan C."/>
        </authorList>
    </citation>
    <scope>NUCLEOTIDE SEQUENCE</scope>
</reference>
<evidence type="ECO:0000256" key="1">
    <source>
        <dbReference type="SAM" id="MobiDB-lite"/>
    </source>
</evidence>